<dbReference type="Proteomes" id="UP001152867">
    <property type="component" value="Unassembled WGS sequence"/>
</dbReference>
<dbReference type="RefSeq" id="WP_178943172.1">
    <property type="nucleotide sequence ID" value="NZ_JAIWJG010000018.1"/>
</dbReference>
<evidence type="ECO:0000313" key="1">
    <source>
        <dbReference type="EMBL" id="MDF9914879.1"/>
    </source>
</evidence>
<name>A0ABT6DCK1_9LACO</name>
<organism evidence="1 2">
    <name type="scientific">Furfurilactobacillus milii</name>
    <dbReference type="NCBI Taxonomy" id="2888272"/>
    <lineage>
        <taxon>Bacteria</taxon>
        <taxon>Bacillati</taxon>
        <taxon>Bacillota</taxon>
        <taxon>Bacilli</taxon>
        <taxon>Lactobacillales</taxon>
        <taxon>Lactobacillaceae</taxon>
        <taxon>Furfurilactobacillus</taxon>
    </lineage>
</organism>
<gene>
    <name evidence="1" type="ORF">NNA32_11575</name>
</gene>
<proteinExistence type="predicted"/>
<evidence type="ECO:0008006" key="3">
    <source>
        <dbReference type="Google" id="ProtNLM"/>
    </source>
</evidence>
<evidence type="ECO:0000313" key="2">
    <source>
        <dbReference type="Proteomes" id="UP001152867"/>
    </source>
</evidence>
<accession>A0ABT6DCK1</accession>
<reference evidence="1" key="1">
    <citation type="submission" date="2022-06" db="EMBL/GenBank/DDBJ databases">
        <title>Antifungal cultures and metabolites of lactic acid bacteria for use in dairy fermentations.</title>
        <authorList>
            <person name="Zhao Z."/>
            <person name="Gaenzle M."/>
        </authorList>
    </citation>
    <scope>NUCLEOTIDE SEQUENCE</scope>
    <source>
        <strain evidence="1">FUA3126</strain>
    </source>
</reference>
<sequence>MQNPVIELNTRRAVHDVRHGKRQAAFWNQHEAAVYFAVSDATVLAWRTKVKKGDRMPWYEGPTGGVRIPIAEAIRWHERWRMQ</sequence>
<comment type="caution">
    <text evidence="1">The sequence shown here is derived from an EMBL/GenBank/DDBJ whole genome shotgun (WGS) entry which is preliminary data.</text>
</comment>
<protein>
    <recommendedName>
        <fullName evidence="3">DNA-binding protein</fullName>
    </recommendedName>
</protein>
<dbReference type="EMBL" id="JANDJP010000021">
    <property type="protein sequence ID" value="MDF9914879.1"/>
    <property type="molecule type" value="Genomic_DNA"/>
</dbReference>
<keyword evidence="2" id="KW-1185">Reference proteome</keyword>